<evidence type="ECO:0000256" key="4">
    <source>
        <dbReference type="SAM" id="Phobius"/>
    </source>
</evidence>
<feature type="compositionally biased region" description="Basic and acidic residues" evidence="3">
    <location>
        <begin position="302"/>
        <end position="315"/>
    </location>
</feature>
<feature type="compositionally biased region" description="Basic and acidic residues" evidence="3">
    <location>
        <begin position="892"/>
        <end position="923"/>
    </location>
</feature>
<feature type="domain" description="Beta/gamma crystallin 'Greek key'" evidence="5">
    <location>
        <begin position="1677"/>
        <end position="1709"/>
    </location>
</feature>
<feature type="compositionally biased region" description="Polar residues" evidence="3">
    <location>
        <begin position="1265"/>
        <end position="1277"/>
    </location>
</feature>
<feature type="compositionally biased region" description="Basic and acidic residues" evidence="3">
    <location>
        <begin position="687"/>
        <end position="699"/>
    </location>
</feature>
<dbReference type="PANTHER" id="PTHR11818">
    <property type="entry name" value="BETA/GAMMA CRYSTALLIN"/>
    <property type="match status" value="1"/>
</dbReference>
<feature type="region of interest" description="Disordered" evidence="3">
    <location>
        <begin position="658"/>
        <end position="735"/>
    </location>
</feature>
<feature type="compositionally biased region" description="Basic and acidic residues" evidence="3">
    <location>
        <begin position="1152"/>
        <end position="1188"/>
    </location>
</feature>
<evidence type="ECO:0000256" key="2">
    <source>
        <dbReference type="ARBA" id="ARBA00022737"/>
    </source>
</evidence>
<sequence length="2334" mass="256695">MSDLCVSYFCVSSFFFCLSLCFLLIVFQNSEEKKGMFDRLSSFFNTKRKKSKSRQYSDASTDASCPASPLSPWEEKMKTPTSSQEDSLFVGMRDGETGAGAWCGDSLNASSTGSLVQGEAEVPFANSDSSGRNSVKEVMVCGASTTGEGDSGNNTEGSNEACPVALTTLSAPLKIPLSMMAEAPKSPNLTSISLATKKTFVKVGEKGHSTALTGITLDSQSSTSHLITTQGEGENTPDRNMKKSRTRRRPQILSRETADMACSPSPGREEIPREDSPVQLHKAIWVETHLGEEEVEGEWEGENEREITKEEEGYRSDSPPVLAIPVTVIPEDDDNIQATPDGPSGLSEILPPSGSLPDSQERATSSRPSKQIQKSPVKDFLDPLLSASKLPTRSPRNSSKVKLRKPQSPTEMSANTSTFTQESIVNTDKVADDKVEERKEEQVMKPTDRQASTSEIKLEEKETNASETITICETSKMVPKENNDETIKSNAQEDVTPLIDPVSKLSQLSSEAVKGSLAHLTVTETDGQARQHEAEQQAQIVSSPENVSDIKSNTTTQEQHTLEASLEEVKVEILEKTQIASKKKTDIIQEKDLNSAVLLPQTTPTHEYITDMSAKPAVGDSTHCDIMTPSDEEGVTPDNASLGALTVIAKDQVTTKTKLNKQDAGPKDVNSANSTVSIDTNVANTEQQKEKELFKDKTTNENNRLPSPNSVKNVEVQEKSKEEVGRKPPEALDVQTETMTVCELPKNVENKLDKEPLLLAGEFERQKDSKPNERLNDAAVESTDSQSSRREELKGTAASEDEAGKEITKQEKPYSQLFEDKCLQPDSKEGPQTIVTDAMEQKRTKPERVVIHKPTDTITGTKCEREILLKENAKSDSQGTQQAEQQMMASKVKNEKSKLLQTKEEEKNNNTNVEDKLAKDVKDFQTPSRSTNIQEAVGKTEKRSLPDKTAEYNKDFVEGIKKTNGNAERSANANSPNANLESKIGTEKILKKKADMDTTEELLTISTEGSQTKNSSVETSVDESVAASADSEVSTQQYKTLIIVGGNEDVTKPNTNSLTESKCPNLELDQEPVKVSVDKKRTEIQDGDTNSIHELNSERTKEKTEIADSYSEKSVSQTDVEAAVKDQKPLLDRGKIKTLENKEKRKIIESKHAKVDRELEPAPELEKTIQNENVKTDTKEKTETKDSSVKSLTETPKVRAKGKVSKQQIQMTKLVGGQNGDFKEQEKDDLTETERAKTENVPENTQKNEEGRIKVLPTSREVISDPQQKKLTLNDSLFLSAAEKPFTPPLQPKKESPSSWLDVEHRQKQRKEHKKRLDASASEDESLEADDIDDFIRSIKKGGMPFSLPPKKHIRKKSPSPPFAMPAIKEDHFEKTFDPEEFQFGLRKNGISFRDPSPAMVIKQKAANRKGRTPGKRAQDGTLLTSTDNKISLDEVEGKDGGNGQAEGAGKPTSRLGRISILSSLLSSSRKNKEETSSASNSSLSSKQQQDLPSLGAVNSPLPGTAADKEGMKSIDEGPHMGVGDGTVSESTLSSSSPPPLPMFSAVKLPHDLDKYLKTDKGDSEASQGSRHTSNIKQNPEESTVMELASIGEHIVNVKGPATLPPTTKDSQQSSENGLSTTKAKIPAVRGFHKRPGKIVIHEHAQFGGEAMEFHCDVEDATTIKLSPVISIRVIRGCWLLYEKPGFQGRIIALEEGPSEQVVNIWADEEPPPTLDQNDQPVPTAPMIIGSLRLAVRDYSVSQIDLFAEVNGLGRMTTYYDDVVEIGSYAIPQTTGSIKVHSGVWLVYTDPGFGGFVGVLEVGEYPCPETWGFSEPFVGSIRPLRMGPIKVEHPHEVKALVFEKPNFDGESIEVDSDVFNLTEAQTQKPDGSKKTLPTVGSMKILGGLWVAYQEADFEGQQYILEEGEYPHCSDWGGSEDGFLSLRPICTDFLSPHVKLFSEQNFDALGLNVDLLGPVLNMEDIDHGIKTQSVNVIGGVWVAFEKPGFNGELYVLEKGLYASPEDWGAHNFNISSIQPVFHLSASVLQVQLYSEPDFQGRLVVLEDSAEALDEDFLPKSCKVLAGSWVTYEGAHFTDNMYILEEGEYPDTVSMGLLSSDCPIRSLQPTGHELSLPSIVLFSKVGCSGRRVVLTGEAVNLLQTGLDTHIRSLVVEGGMWVLYEGSNYRGRQLLLQPSAVGDLRTLNSWQQIGSLRPLLQKQMYFCLRNKETGGVMSLTGTLDDIKLMRVQAVEETGGVEQVWFYRDGQLTCKLVEDCCLETSSSVVMAGCRLCVSPEQGEDKQLWSITPDGLVRYHLQPDLVLEVKGGQQYDKNQVILNTFEEKKLAQRWTLEIL</sequence>
<dbReference type="Proteomes" id="UP000472264">
    <property type="component" value="Chromosome 22"/>
</dbReference>
<feature type="domain" description="Beta/gamma crystallin 'Greek key'" evidence="5">
    <location>
        <begin position="2156"/>
        <end position="2197"/>
    </location>
</feature>
<feature type="compositionally biased region" description="Basic residues" evidence="3">
    <location>
        <begin position="1406"/>
        <end position="1415"/>
    </location>
</feature>
<feature type="compositionally biased region" description="Polar residues" evidence="3">
    <location>
        <begin position="925"/>
        <end position="934"/>
    </location>
</feature>
<feature type="compositionally biased region" description="Basic and acidic residues" evidence="3">
    <location>
        <begin position="839"/>
        <end position="855"/>
    </location>
</feature>
<feature type="compositionally biased region" description="Basic and acidic residues" evidence="3">
    <location>
        <begin position="267"/>
        <end position="276"/>
    </location>
</feature>
<keyword evidence="4" id="KW-0812">Transmembrane</keyword>
<protein>
    <submittedName>
        <fullName evidence="6">Crystallin beta-gamma domain containing 1a</fullName>
    </submittedName>
</protein>
<feature type="domain" description="Beta/gamma crystallin 'Greek key'" evidence="5">
    <location>
        <begin position="2027"/>
        <end position="2064"/>
    </location>
</feature>
<dbReference type="PRINTS" id="PR01367">
    <property type="entry name" value="BGCRYSTALLIN"/>
</dbReference>
<dbReference type="InterPro" id="IPR050252">
    <property type="entry name" value="Beta/Gamma-Crystallin"/>
</dbReference>
<dbReference type="SUPFAM" id="SSF49695">
    <property type="entry name" value="gamma-Crystallin-like"/>
    <property type="match status" value="3"/>
</dbReference>
<feature type="region of interest" description="Disordered" evidence="3">
    <location>
        <begin position="1598"/>
        <end position="1623"/>
    </location>
</feature>
<dbReference type="PROSITE" id="PS50915">
    <property type="entry name" value="CRYSTALLIN_BETA_GAMMA"/>
    <property type="match status" value="9"/>
</dbReference>
<feature type="domain" description="Beta/gamma crystallin 'Greek key'" evidence="5">
    <location>
        <begin position="1783"/>
        <end position="1825"/>
    </location>
</feature>
<dbReference type="OMA" id="DWDPHSE"/>
<feature type="region of interest" description="Disordered" evidence="3">
    <location>
        <begin position="963"/>
        <end position="984"/>
    </location>
</feature>
<feature type="region of interest" description="Disordered" evidence="3">
    <location>
        <begin position="872"/>
        <end position="950"/>
    </location>
</feature>
<keyword evidence="4" id="KW-1133">Transmembrane helix</keyword>
<feature type="region of interest" description="Disordered" evidence="3">
    <location>
        <begin position="1082"/>
        <end position="1121"/>
    </location>
</feature>
<feature type="compositionally biased region" description="Polar residues" evidence="3">
    <location>
        <begin position="963"/>
        <end position="980"/>
    </location>
</feature>
<feature type="compositionally biased region" description="Basic and acidic residues" evidence="3">
    <location>
        <begin position="715"/>
        <end position="730"/>
    </location>
</feature>
<evidence type="ECO:0000313" key="7">
    <source>
        <dbReference type="Proteomes" id="UP000472264"/>
    </source>
</evidence>
<feature type="compositionally biased region" description="Polar residues" evidence="3">
    <location>
        <begin position="389"/>
        <end position="398"/>
    </location>
</feature>
<feature type="compositionally biased region" description="Polar residues" evidence="3">
    <location>
        <begin position="407"/>
        <end position="426"/>
    </location>
</feature>
<keyword evidence="2" id="KW-0677">Repeat</keyword>
<dbReference type="Ensembl" id="ENSENLT00000013125.1">
    <property type="protein sequence ID" value="ENSENLP00000012609.1"/>
    <property type="gene ID" value="ENSENLG00000005751.1"/>
</dbReference>
<dbReference type="InterPro" id="IPR001064">
    <property type="entry name" value="Beta/gamma_crystallin"/>
</dbReference>
<feature type="region of interest" description="Disordered" evidence="3">
    <location>
        <begin position="1004"/>
        <end position="1032"/>
    </location>
</feature>
<feature type="compositionally biased region" description="Polar residues" evidence="3">
    <location>
        <begin position="221"/>
        <end position="233"/>
    </location>
</feature>
<feature type="region of interest" description="Disordered" evidence="3">
    <location>
        <begin position="292"/>
        <end position="494"/>
    </location>
</feature>
<feature type="compositionally biased region" description="Polar residues" evidence="3">
    <location>
        <begin position="1004"/>
        <end position="1014"/>
    </location>
</feature>
<feature type="compositionally biased region" description="Basic and acidic residues" evidence="3">
    <location>
        <begin position="938"/>
        <end position="950"/>
    </location>
</feature>
<feature type="compositionally biased region" description="Polar residues" evidence="3">
    <location>
        <begin position="356"/>
        <end position="374"/>
    </location>
</feature>
<feature type="domain" description="Beta/gamma crystallin 'Greek key'" evidence="5">
    <location>
        <begin position="1837"/>
        <end position="1886"/>
    </location>
</feature>
<feature type="region of interest" description="Disordered" evidence="3">
    <location>
        <begin position="54"/>
        <end position="85"/>
    </location>
</feature>
<dbReference type="InterPro" id="IPR011024">
    <property type="entry name" value="G_crystallin-like"/>
</dbReference>
<reference evidence="6" key="3">
    <citation type="submission" date="2025-09" db="UniProtKB">
        <authorList>
            <consortium name="Ensembl"/>
        </authorList>
    </citation>
    <scope>IDENTIFICATION</scope>
</reference>
<feature type="domain" description="Beta/gamma crystallin 'Greek key'" evidence="5">
    <location>
        <begin position="2065"/>
        <end position="2109"/>
    </location>
</feature>
<feature type="domain" description="Beta/gamma crystallin 'Greek key'" evidence="5">
    <location>
        <begin position="1887"/>
        <end position="1929"/>
    </location>
</feature>
<feature type="region of interest" description="Disordered" evidence="3">
    <location>
        <begin position="760"/>
        <end position="857"/>
    </location>
</feature>
<dbReference type="PANTHER" id="PTHR11818:SF2">
    <property type="entry name" value="BETA_GAMMA CRYSTALLIN DOMAIN-CONTAINING PROTEIN 1"/>
    <property type="match status" value="1"/>
</dbReference>
<keyword evidence="7" id="KW-1185">Reference proteome</keyword>
<feature type="compositionally biased region" description="Polar residues" evidence="3">
    <location>
        <begin position="54"/>
        <end position="63"/>
    </location>
</feature>
<dbReference type="PROSITE" id="PS50231">
    <property type="entry name" value="RICIN_B_LECTIN"/>
    <property type="match status" value="1"/>
</dbReference>
<evidence type="ECO:0000256" key="1">
    <source>
        <dbReference type="ARBA" id="ARBA00009646"/>
    </source>
</evidence>
<feature type="compositionally biased region" description="Basic residues" evidence="3">
    <location>
        <begin position="1307"/>
        <end position="1316"/>
    </location>
</feature>
<name>A0A665U0A9_ECHNA</name>
<feature type="region of interest" description="Disordered" evidence="3">
    <location>
        <begin position="1152"/>
        <end position="1366"/>
    </location>
</feature>
<feature type="compositionally biased region" description="Low complexity" evidence="3">
    <location>
        <begin position="1015"/>
        <end position="1032"/>
    </location>
</feature>
<feature type="compositionally biased region" description="Polar residues" evidence="3">
    <location>
        <begin position="540"/>
        <end position="559"/>
    </location>
</feature>
<feature type="compositionally biased region" description="Low complexity" evidence="3">
    <location>
        <begin position="1477"/>
        <end position="1495"/>
    </location>
</feature>
<comment type="similarity">
    <text evidence="1">Belongs to the beta/gamma-crystallin family.</text>
</comment>
<feature type="compositionally biased region" description="Basic and acidic residues" evidence="3">
    <location>
        <begin position="1095"/>
        <end position="1106"/>
    </location>
</feature>
<feature type="compositionally biased region" description="Acidic residues" evidence="3">
    <location>
        <begin position="1321"/>
        <end position="1333"/>
    </location>
</feature>
<dbReference type="SUPFAM" id="SSF50370">
    <property type="entry name" value="Ricin B-like lectins"/>
    <property type="match status" value="1"/>
</dbReference>
<feature type="region of interest" description="Disordered" evidence="3">
    <location>
        <begin position="526"/>
        <end position="562"/>
    </location>
</feature>
<feature type="compositionally biased region" description="Basic and acidic residues" evidence="3">
    <location>
        <begin position="1507"/>
        <end position="1519"/>
    </location>
</feature>
<dbReference type="InterPro" id="IPR035992">
    <property type="entry name" value="Ricin_B-like_lectins"/>
</dbReference>
<feature type="compositionally biased region" description="Polar residues" evidence="3">
    <location>
        <begin position="1565"/>
        <end position="1581"/>
    </location>
</feature>
<feature type="compositionally biased region" description="Basic and acidic residues" evidence="3">
    <location>
        <begin position="429"/>
        <end position="448"/>
    </location>
</feature>
<dbReference type="FunCoup" id="A0A665U0A9">
    <property type="interactions" value="12"/>
</dbReference>
<feature type="compositionally biased region" description="Low complexity" evidence="3">
    <location>
        <begin position="1454"/>
        <end position="1469"/>
    </location>
</feature>
<organism evidence="6 7">
    <name type="scientific">Echeneis naucrates</name>
    <name type="common">Live sharksucker</name>
    <dbReference type="NCBI Taxonomy" id="173247"/>
    <lineage>
        <taxon>Eukaryota</taxon>
        <taxon>Metazoa</taxon>
        <taxon>Chordata</taxon>
        <taxon>Craniata</taxon>
        <taxon>Vertebrata</taxon>
        <taxon>Euteleostomi</taxon>
        <taxon>Actinopterygii</taxon>
        <taxon>Neopterygii</taxon>
        <taxon>Teleostei</taxon>
        <taxon>Neoteleostei</taxon>
        <taxon>Acanthomorphata</taxon>
        <taxon>Carangaria</taxon>
        <taxon>Carangiformes</taxon>
        <taxon>Echeneidae</taxon>
        <taxon>Echeneis</taxon>
    </lineage>
</organism>
<feature type="compositionally biased region" description="Basic and acidic residues" evidence="3">
    <location>
        <begin position="802"/>
        <end position="829"/>
    </location>
</feature>
<feature type="compositionally biased region" description="Basic and acidic residues" evidence="3">
    <location>
        <begin position="1431"/>
        <end position="1440"/>
    </location>
</feature>
<feature type="compositionally biased region" description="Polar residues" evidence="3">
    <location>
        <begin position="875"/>
        <end position="888"/>
    </location>
</feature>
<dbReference type="SMART" id="SM00247">
    <property type="entry name" value="XTALbg"/>
    <property type="match status" value="6"/>
</dbReference>
<dbReference type="Gene3D" id="2.80.10.50">
    <property type="match status" value="1"/>
</dbReference>
<reference evidence="6" key="1">
    <citation type="submission" date="2021-04" db="EMBL/GenBank/DDBJ databases">
        <authorList>
            <consortium name="Wellcome Sanger Institute Data Sharing"/>
        </authorList>
    </citation>
    <scope>NUCLEOTIDE SEQUENCE [LARGE SCALE GENOMIC DNA]</scope>
</reference>
<dbReference type="Pfam" id="PF00030">
    <property type="entry name" value="Crystall"/>
    <property type="match status" value="6"/>
</dbReference>
<evidence type="ECO:0000259" key="5">
    <source>
        <dbReference type="PROSITE" id="PS50915"/>
    </source>
</evidence>
<keyword evidence="4" id="KW-0472">Membrane</keyword>
<feature type="compositionally biased region" description="Basic and acidic residues" evidence="3">
    <location>
        <begin position="760"/>
        <end position="776"/>
    </location>
</feature>
<reference evidence="6" key="2">
    <citation type="submission" date="2025-08" db="UniProtKB">
        <authorList>
            <consortium name="Ensembl"/>
        </authorList>
    </citation>
    <scope>IDENTIFICATION</scope>
</reference>
<dbReference type="InParanoid" id="A0A665U0A9"/>
<proteinExistence type="inferred from homology"/>
<evidence type="ECO:0000256" key="3">
    <source>
        <dbReference type="SAM" id="MobiDB-lite"/>
    </source>
</evidence>
<feature type="transmembrane region" description="Helical" evidence="4">
    <location>
        <begin position="7"/>
        <end position="27"/>
    </location>
</feature>
<gene>
    <name evidence="6" type="primary">crybg1a</name>
</gene>
<feature type="compositionally biased region" description="Basic and acidic residues" evidence="3">
    <location>
        <begin position="1292"/>
        <end position="1306"/>
    </location>
</feature>
<dbReference type="InterPro" id="IPR000772">
    <property type="entry name" value="Ricin_B_lectin"/>
</dbReference>
<feature type="compositionally biased region" description="Basic and acidic residues" evidence="3">
    <location>
        <begin position="1221"/>
        <end position="1253"/>
    </location>
</feature>
<evidence type="ECO:0000313" key="6">
    <source>
        <dbReference type="Ensembl" id="ENSENLP00000012609.1"/>
    </source>
</evidence>
<dbReference type="Gene3D" id="2.60.20.10">
    <property type="entry name" value="Crystallins"/>
    <property type="match status" value="6"/>
</dbReference>
<dbReference type="Pfam" id="PF00652">
    <property type="entry name" value="Ricin_B_lectin"/>
    <property type="match status" value="1"/>
</dbReference>
<feature type="compositionally biased region" description="Polar residues" evidence="3">
    <location>
        <begin position="700"/>
        <end position="712"/>
    </location>
</feature>
<feature type="compositionally biased region" description="Polar residues" evidence="3">
    <location>
        <begin position="1605"/>
        <end position="1623"/>
    </location>
</feature>
<feature type="compositionally biased region" description="Polar residues" evidence="3">
    <location>
        <begin position="670"/>
        <end position="686"/>
    </location>
</feature>
<feature type="region of interest" description="Disordered" evidence="3">
    <location>
        <begin position="1389"/>
        <end position="1543"/>
    </location>
</feature>
<feature type="domain" description="Beta/gamma crystallin 'Greek key'" evidence="5">
    <location>
        <begin position="1637"/>
        <end position="1676"/>
    </location>
</feature>
<dbReference type="SMART" id="SM00458">
    <property type="entry name" value="RICIN"/>
    <property type="match status" value="1"/>
</dbReference>
<feature type="compositionally biased region" description="Basic and acidic residues" evidence="3">
    <location>
        <begin position="478"/>
        <end position="487"/>
    </location>
</feature>
<feature type="domain" description="Beta/gamma crystallin 'Greek key'" evidence="5">
    <location>
        <begin position="1978"/>
        <end position="2020"/>
    </location>
</feature>
<feature type="region of interest" description="Disordered" evidence="3">
    <location>
        <begin position="1557"/>
        <end position="1581"/>
    </location>
</feature>
<accession>A0A665U0A9</accession>
<feature type="region of interest" description="Disordered" evidence="3">
    <location>
        <begin position="221"/>
        <end position="276"/>
    </location>
</feature>